<evidence type="ECO:0000256" key="14">
    <source>
        <dbReference type="ARBA" id="ARBA00023306"/>
    </source>
</evidence>
<dbReference type="Pfam" id="PF08655">
    <property type="entry name" value="DASH_Ask1"/>
    <property type="match status" value="1"/>
</dbReference>
<comment type="caution">
    <text evidence="17">The sequence shown here is derived from an EMBL/GenBank/DDBJ whole genome shotgun (WGS) entry which is preliminary data.</text>
</comment>
<evidence type="ECO:0000256" key="6">
    <source>
        <dbReference type="ARBA" id="ARBA00022454"/>
    </source>
</evidence>
<feature type="compositionally biased region" description="Basic and acidic residues" evidence="16">
    <location>
        <begin position="487"/>
        <end position="497"/>
    </location>
</feature>
<keyword evidence="9" id="KW-0493">Microtubule</keyword>
<evidence type="ECO:0000256" key="8">
    <source>
        <dbReference type="ARBA" id="ARBA00022618"/>
    </source>
</evidence>
<feature type="compositionally biased region" description="Acidic residues" evidence="16">
    <location>
        <begin position="516"/>
        <end position="525"/>
    </location>
</feature>
<keyword evidence="12" id="KW-0206">Cytoskeleton</keyword>
<keyword evidence="14" id="KW-0131">Cell cycle</keyword>
<gene>
    <name evidence="17" type="primary">ASK1</name>
    <name evidence="17" type="ORF">AAF712_012892</name>
</gene>
<accession>A0ABR2ZFI0</accession>
<comment type="subcellular location">
    <subcellularLocation>
        <location evidence="3">Chromosome</location>
        <location evidence="3">Centromere</location>
        <location evidence="3">Kinetochore</location>
    </subcellularLocation>
    <subcellularLocation>
        <location evidence="2">Cytoplasm</location>
        <location evidence="2">Cytoskeleton</location>
        <location evidence="2">Spindle</location>
    </subcellularLocation>
    <subcellularLocation>
        <location evidence="1">Nucleus</location>
    </subcellularLocation>
</comment>
<evidence type="ECO:0000256" key="5">
    <source>
        <dbReference type="ARBA" id="ARBA00014520"/>
    </source>
</evidence>
<evidence type="ECO:0000313" key="17">
    <source>
        <dbReference type="EMBL" id="KAL0060326.1"/>
    </source>
</evidence>
<evidence type="ECO:0000313" key="18">
    <source>
        <dbReference type="Proteomes" id="UP001437256"/>
    </source>
</evidence>
<protein>
    <recommendedName>
        <fullName evidence="5">DASH complex subunit ASK1</fullName>
    </recommendedName>
</protein>
<keyword evidence="18" id="KW-1185">Reference proteome</keyword>
<keyword evidence="13" id="KW-0539">Nucleus</keyword>
<evidence type="ECO:0000256" key="7">
    <source>
        <dbReference type="ARBA" id="ARBA00022490"/>
    </source>
</evidence>
<evidence type="ECO:0000256" key="11">
    <source>
        <dbReference type="ARBA" id="ARBA00022838"/>
    </source>
</evidence>
<dbReference type="Proteomes" id="UP001437256">
    <property type="component" value="Unassembled WGS sequence"/>
</dbReference>
<proteinExistence type="inferred from homology"/>
<name>A0ABR2ZFI0_9AGAR</name>
<organism evidence="17 18">
    <name type="scientific">Marasmius tenuissimus</name>
    <dbReference type="NCBI Taxonomy" id="585030"/>
    <lineage>
        <taxon>Eukaryota</taxon>
        <taxon>Fungi</taxon>
        <taxon>Dikarya</taxon>
        <taxon>Basidiomycota</taxon>
        <taxon>Agaricomycotina</taxon>
        <taxon>Agaricomycetes</taxon>
        <taxon>Agaricomycetidae</taxon>
        <taxon>Agaricales</taxon>
        <taxon>Marasmiineae</taxon>
        <taxon>Marasmiaceae</taxon>
        <taxon>Marasmius</taxon>
    </lineage>
</organism>
<evidence type="ECO:0000256" key="12">
    <source>
        <dbReference type="ARBA" id="ARBA00023212"/>
    </source>
</evidence>
<evidence type="ECO:0000256" key="3">
    <source>
        <dbReference type="ARBA" id="ARBA00004629"/>
    </source>
</evidence>
<feature type="region of interest" description="Disordered" evidence="16">
    <location>
        <begin position="397"/>
        <end position="448"/>
    </location>
</feature>
<evidence type="ECO:0000256" key="13">
    <source>
        <dbReference type="ARBA" id="ARBA00023242"/>
    </source>
</evidence>
<evidence type="ECO:0000256" key="9">
    <source>
        <dbReference type="ARBA" id="ARBA00022701"/>
    </source>
</evidence>
<keyword evidence="11" id="KW-0995">Kinetochore</keyword>
<evidence type="ECO:0000256" key="4">
    <source>
        <dbReference type="ARBA" id="ARBA00010731"/>
    </source>
</evidence>
<feature type="compositionally biased region" description="Low complexity" evidence="16">
    <location>
        <begin position="124"/>
        <end position="152"/>
    </location>
</feature>
<keyword evidence="6" id="KW-0158">Chromosome</keyword>
<dbReference type="PANTHER" id="PTHR28200:SF1">
    <property type="entry name" value="DASH COMPLEX SUBUNIT ASK1"/>
    <property type="match status" value="1"/>
</dbReference>
<feature type="region of interest" description="Disordered" evidence="16">
    <location>
        <begin position="105"/>
        <end position="166"/>
    </location>
</feature>
<evidence type="ECO:0000256" key="2">
    <source>
        <dbReference type="ARBA" id="ARBA00004186"/>
    </source>
</evidence>
<feature type="region of interest" description="Disordered" evidence="16">
    <location>
        <begin position="1"/>
        <end position="35"/>
    </location>
</feature>
<evidence type="ECO:0000256" key="16">
    <source>
        <dbReference type="SAM" id="MobiDB-lite"/>
    </source>
</evidence>
<keyword evidence="10" id="KW-0498">Mitosis</keyword>
<feature type="region of interest" description="Disordered" evidence="16">
    <location>
        <begin position="462"/>
        <end position="501"/>
    </location>
</feature>
<feature type="compositionally biased region" description="Pro residues" evidence="16">
    <location>
        <begin position="8"/>
        <end position="20"/>
    </location>
</feature>
<feature type="compositionally biased region" description="Polar residues" evidence="16">
    <location>
        <begin position="221"/>
        <end position="233"/>
    </location>
</feature>
<evidence type="ECO:0000256" key="10">
    <source>
        <dbReference type="ARBA" id="ARBA00022776"/>
    </source>
</evidence>
<keyword evidence="8" id="KW-0132">Cell division</keyword>
<reference evidence="17 18" key="1">
    <citation type="submission" date="2024-05" db="EMBL/GenBank/DDBJ databases">
        <title>A draft genome resource for the thread blight pathogen Marasmius tenuissimus strain MS-2.</title>
        <authorList>
            <person name="Yulfo-Soto G.E."/>
            <person name="Baruah I.K."/>
            <person name="Amoako-Attah I."/>
            <person name="Bukari Y."/>
            <person name="Meinhardt L.W."/>
            <person name="Bailey B.A."/>
            <person name="Cohen S.P."/>
        </authorList>
    </citation>
    <scope>NUCLEOTIDE SEQUENCE [LARGE SCALE GENOMIC DNA]</scope>
    <source>
        <strain evidence="17 18">MS-2</strain>
    </source>
</reference>
<evidence type="ECO:0000256" key="15">
    <source>
        <dbReference type="ARBA" id="ARBA00023328"/>
    </source>
</evidence>
<keyword evidence="15" id="KW-0137">Centromere</keyword>
<dbReference type="PANTHER" id="PTHR28200">
    <property type="entry name" value="DASH COMPLEX SUBUNIT ASK1"/>
    <property type="match status" value="1"/>
</dbReference>
<evidence type="ECO:0000256" key="1">
    <source>
        <dbReference type="ARBA" id="ARBA00004123"/>
    </source>
</evidence>
<comment type="similarity">
    <text evidence="4">Belongs to the DASH complex ASK1 family.</text>
</comment>
<feature type="compositionally biased region" description="Low complexity" evidence="16">
    <location>
        <begin position="397"/>
        <end position="409"/>
    </location>
</feature>
<dbReference type="InterPro" id="IPR013964">
    <property type="entry name" value="DASH_Ask1"/>
</dbReference>
<keyword evidence="7" id="KW-0963">Cytoplasm</keyword>
<sequence length="660" mass="72358">MPFERKPIPPNPPRWQPNPDPDSIEIPGLDTSAPPGEQIEQIEQLITLKLQNIDENFSKIHHLLSTRILPAVKKYAVGTEPVREAAKFWVSFYEQAAQIRIPTYEEEEAEELQSENPTDHSDSAAEQSTTETESSSHTYDSESITGSSSESSFMPGQAAFSSTPATNRVVSANQTYGTDQSGDSSSWTTSLESPLIRLDRELKNFSKDDLEGLSLDVTKEASTFRQDSSSVEDTVQGKGKGKAKEQSEPLLRSVLRHTVLPAGNASSTHTPHLPISPLRPKKMKTPVAKDLNPYLPPNSRPKDWSGVVDLRDPSITTPQHYKPYKPSSSRIPSKPAKADDSDSDSSDDLPPGMSPPRFMSPARPKQSADLGKLKLGQTPRRDAIARITQDAISDVQSVASGRSFASSSRTANASTYRYNDPHGGTESSMSTVLTPPSLSKYTRDTTGSSLDTSLEAMMHRVGLRGSPQGGDDNAWYRQQDASPSHQVHPEDAERSYDDQQQQQFMTPNAHQNLQLVDDDDDDSFFDDTAHPGPSAAFLMASQNRRSLDGDDSFDRSDDSLDQDANIEGMAPVHPFARAISIDDNFDDSFDDDSYEADMRGAEMQPTEETLFGVPPGQREQQHAMRDLRMLGGNFNMDASGLTEQINNVADTPTPAGGTRG</sequence>
<feature type="compositionally biased region" description="Polar residues" evidence="16">
    <location>
        <begin position="425"/>
        <end position="448"/>
    </location>
</feature>
<dbReference type="EMBL" id="JBBXMP010000181">
    <property type="protein sequence ID" value="KAL0060326.1"/>
    <property type="molecule type" value="Genomic_DNA"/>
</dbReference>
<feature type="region of interest" description="Disordered" evidence="16">
    <location>
        <begin position="514"/>
        <end position="534"/>
    </location>
</feature>
<feature type="region of interest" description="Disordered" evidence="16">
    <location>
        <begin position="221"/>
        <end position="379"/>
    </location>
</feature>